<sequence length="91" mass="9853">MTYLKLLLLGLSSLGYIKFISEKLRLGIGAAPFVYCCFVAVVLYFFGIVDLLMWGVVAVTILGVGLLGQGLFYSKDPHFAFAQPAGLGIVF</sequence>
<feature type="transmembrane region" description="Helical" evidence="1">
    <location>
        <begin position="26"/>
        <end position="46"/>
    </location>
</feature>
<dbReference type="AlphaFoldDB" id="A0A953N8J5"/>
<dbReference type="RefSeq" id="WP_259660547.1">
    <property type="nucleotide sequence ID" value="NZ_JAHXRI010000006.1"/>
</dbReference>
<proteinExistence type="predicted"/>
<evidence type="ECO:0000313" key="2">
    <source>
        <dbReference type="EMBL" id="MBZ1350154.1"/>
    </source>
</evidence>
<keyword evidence="3" id="KW-1185">Reference proteome</keyword>
<dbReference type="EMBL" id="JAHXRI010000006">
    <property type="protein sequence ID" value="MBZ1350154.1"/>
    <property type="molecule type" value="Genomic_DNA"/>
</dbReference>
<feature type="transmembrane region" description="Helical" evidence="1">
    <location>
        <begin position="52"/>
        <end position="73"/>
    </location>
</feature>
<keyword evidence="1" id="KW-1133">Transmembrane helix</keyword>
<accession>A0A953N8J5</accession>
<name>A0A953N8J5_9BURK</name>
<evidence type="ECO:0000313" key="3">
    <source>
        <dbReference type="Proteomes" id="UP000739565"/>
    </source>
</evidence>
<keyword evidence="1" id="KW-0812">Transmembrane</keyword>
<dbReference type="Proteomes" id="UP000739565">
    <property type="component" value="Unassembled WGS sequence"/>
</dbReference>
<reference evidence="2" key="1">
    <citation type="submission" date="2021-07" db="EMBL/GenBank/DDBJ databases">
        <title>New genus and species of the family Alcaligenaceae.</title>
        <authorList>
            <person name="Hahn M.W."/>
        </authorList>
    </citation>
    <scope>NUCLEOTIDE SEQUENCE</scope>
    <source>
        <strain evidence="2">LF4-65</strain>
    </source>
</reference>
<keyword evidence="1" id="KW-0472">Membrane</keyword>
<gene>
    <name evidence="2" type="ORF">KZZ10_05805</name>
</gene>
<comment type="caution">
    <text evidence="2">The sequence shown here is derived from an EMBL/GenBank/DDBJ whole genome shotgun (WGS) entry which is preliminary data.</text>
</comment>
<evidence type="ECO:0000256" key="1">
    <source>
        <dbReference type="SAM" id="Phobius"/>
    </source>
</evidence>
<protein>
    <submittedName>
        <fullName evidence="2">Uncharacterized protein</fullName>
    </submittedName>
</protein>
<organism evidence="2 3">
    <name type="scientific">Zwartia hollandica</name>
    <dbReference type="NCBI Taxonomy" id="324606"/>
    <lineage>
        <taxon>Bacteria</taxon>
        <taxon>Pseudomonadati</taxon>
        <taxon>Pseudomonadota</taxon>
        <taxon>Betaproteobacteria</taxon>
        <taxon>Burkholderiales</taxon>
        <taxon>Alcaligenaceae</taxon>
        <taxon>Zwartia</taxon>
    </lineage>
</organism>